<reference evidence="1" key="1">
    <citation type="submission" date="2023-03" db="EMBL/GenBank/DDBJ databases">
        <title>Massive genome expansion in bonnet fungi (Mycena s.s.) driven by repeated elements and novel gene families across ecological guilds.</title>
        <authorList>
            <consortium name="Lawrence Berkeley National Laboratory"/>
            <person name="Harder C.B."/>
            <person name="Miyauchi S."/>
            <person name="Viragh M."/>
            <person name="Kuo A."/>
            <person name="Thoen E."/>
            <person name="Andreopoulos B."/>
            <person name="Lu D."/>
            <person name="Skrede I."/>
            <person name="Drula E."/>
            <person name="Henrissat B."/>
            <person name="Morin E."/>
            <person name="Kohler A."/>
            <person name="Barry K."/>
            <person name="LaButti K."/>
            <person name="Morin E."/>
            <person name="Salamov A."/>
            <person name="Lipzen A."/>
            <person name="Mereny Z."/>
            <person name="Hegedus B."/>
            <person name="Baldrian P."/>
            <person name="Stursova M."/>
            <person name="Weitz H."/>
            <person name="Taylor A."/>
            <person name="Grigoriev I.V."/>
            <person name="Nagy L.G."/>
            <person name="Martin F."/>
            <person name="Kauserud H."/>
        </authorList>
    </citation>
    <scope>NUCLEOTIDE SEQUENCE</scope>
    <source>
        <strain evidence="1">CBHHK182m</strain>
    </source>
</reference>
<protein>
    <submittedName>
        <fullName evidence="1">Uncharacterized protein</fullName>
    </submittedName>
</protein>
<comment type="caution">
    <text evidence="1">The sequence shown here is derived from an EMBL/GenBank/DDBJ whole genome shotgun (WGS) entry which is preliminary data.</text>
</comment>
<evidence type="ECO:0000313" key="1">
    <source>
        <dbReference type="EMBL" id="KAJ7754019.1"/>
    </source>
</evidence>
<keyword evidence="2" id="KW-1185">Reference proteome</keyword>
<proteinExistence type="predicted"/>
<dbReference type="EMBL" id="JARKIB010000053">
    <property type="protein sequence ID" value="KAJ7754019.1"/>
    <property type="molecule type" value="Genomic_DNA"/>
</dbReference>
<dbReference type="Proteomes" id="UP001215598">
    <property type="component" value="Unassembled WGS sequence"/>
</dbReference>
<dbReference type="AlphaFoldDB" id="A0AAD7NBQ4"/>
<name>A0AAD7NBQ4_9AGAR</name>
<gene>
    <name evidence="1" type="ORF">B0H16DRAFT_1886735</name>
</gene>
<dbReference type="Gene3D" id="2.80.10.50">
    <property type="match status" value="1"/>
</dbReference>
<accession>A0AAD7NBQ4</accession>
<sequence>MLNWDSKIHNSPHSTLVSHNSTSVSHKRPDSDSINISSEQAIFCDRFPEGRLCRLVNRHTGTLLDIRPALNIVSNEVPSVVGNEESAGVQYWIITPYGNGQAIIPVPKDGSSTLVYLTPSGVIPLESEVTVSPFPASWNILPTSKSLSPNVSPIKSTTVPKGLYEEWTCQISWPHFTEVRMLDLYCGYVAADTKVVSWTITNSVWQFWRIQFLRYNSGRCRSE</sequence>
<organism evidence="1 2">
    <name type="scientific">Mycena metata</name>
    <dbReference type="NCBI Taxonomy" id="1033252"/>
    <lineage>
        <taxon>Eukaryota</taxon>
        <taxon>Fungi</taxon>
        <taxon>Dikarya</taxon>
        <taxon>Basidiomycota</taxon>
        <taxon>Agaricomycotina</taxon>
        <taxon>Agaricomycetes</taxon>
        <taxon>Agaricomycetidae</taxon>
        <taxon>Agaricales</taxon>
        <taxon>Marasmiineae</taxon>
        <taxon>Mycenaceae</taxon>
        <taxon>Mycena</taxon>
    </lineage>
</organism>
<evidence type="ECO:0000313" key="2">
    <source>
        <dbReference type="Proteomes" id="UP001215598"/>
    </source>
</evidence>